<dbReference type="EMBL" id="CALLCH030000007">
    <property type="protein sequence ID" value="CAI4213290.1"/>
    <property type="molecule type" value="Genomic_DNA"/>
</dbReference>
<evidence type="ECO:0000313" key="3">
    <source>
        <dbReference type="Proteomes" id="UP000838763"/>
    </source>
</evidence>
<reference evidence="2" key="1">
    <citation type="submission" date="2022-11" db="EMBL/GenBank/DDBJ databases">
        <authorList>
            <person name="Scott C."/>
            <person name="Bruce N."/>
        </authorList>
    </citation>
    <scope>NUCLEOTIDE SEQUENCE</scope>
</reference>
<name>A0A9P1GZN9_9PEZI</name>
<feature type="region of interest" description="Disordered" evidence="1">
    <location>
        <begin position="1"/>
        <end position="20"/>
    </location>
</feature>
<evidence type="ECO:0000256" key="1">
    <source>
        <dbReference type="SAM" id="MobiDB-lite"/>
    </source>
</evidence>
<keyword evidence="3" id="KW-1185">Reference proteome</keyword>
<accession>A0A9P1GZN9</accession>
<organism evidence="2 3">
    <name type="scientific">Parascedosporium putredinis</name>
    <dbReference type="NCBI Taxonomy" id="1442378"/>
    <lineage>
        <taxon>Eukaryota</taxon>
        <taxon>Fungi</taxon>
        <taxon>Dikarya</taxon>
        <taxon>Ascomycota</taxon>
        <taxon>Pezizomycotina</taxon>
        <taxon>Sordariomycetes</taxon>
        <taxon>Hypocreomycetidae</taxon>
        <taxon>Microascales</taxon>
        <taxon>Microascaceae</taxon>
        <taxon>Parascedosporium</taxon>
    </lineage>
</organism>
<comment type="caution">
    <text evidence="2">The sequence shown here is derived from an EMBL/GenBank/DDBJ whole genome shotgun (WGS) entry which is preliminary data.</text>
</comment>
<evidence type="ECO:0000313" key="2">
    <source>
        <dbReference type="EMBL" id="CAI4213290.1"/>
    </source>
</evidence>
<dbReference type="Proteomes" id="UP000838763">
    <property type="component" value="Unassembled WGS sequence"/>
</dbReference>
<protein>
    <submittedName>
        <fullName evidence="2">Uncharacterized protein</fullName>
    </submittedName>
</protein>
<proteinExistence type="predicted"/>
<sequence length="254" mass="28711">MEGAGPDPSSTDNIKRDFPGNEDHIQRLGQVFKDASNQRMKLIQEIESVCENFQTDQVYLTEWDDRRGRPRCVTFDCTPITDLWLPPATPGHGSELEAKLKTYSREYCKVRTIVQNHLSLALGALAEYEEYINEWKGNDQNVLKRLDQISRLDTSARSVSDFTVTAEIVRGKYRGAIAYMDSASSTRSKLLSSALGSLYDALEANGLVEVRRREFNEKMGRWVDARRELVALVCDLRKELEAEEATHGDSGGDE</sequence>
<dbReference type="AlphaFoldDB" id="A0A9P1GZN9"/>
<gene>
    <name evidence="2" type="ORF">PPNO1_LOCUS3038</name>
</gene>